<proteinExistence type="predicted"/>
<evidence type="ECO:0000313" key="1">
    <source>
        <dbReference type="EMBL" id="KSV58614.1"/>
    </source>
</evidence>
<keyword evidence="2" id="KW-1185">Reference proteome</keyword>
<accession>A0A0V8QEF0</accession>
<dbReference type="AlphaFoldDB" id="A0A0V8QEF0"/>
<organism evidence="1 2">
    <name type="scientific">Acetivibrio ethanolgignens</name>
    <dbReference type="NCBI Taxonomy" id="290052"/>
    <lineage>
        <taxon>Bacteria</taxon>
        <taxon>Bacillati</taxon>
        <taxon>Bacillota</taxon>
        <taxon>Clostridia</taxon>
        <taxon>Eubacteriales</taxon>
        <taxon>Oscillospiraceae</taxon>
        <taxon>Acetivibrio</taxon>
    </lineage>
</organism>
<name>A0A0V8QEF0_9FIRM</name>
<dbReference type="EMBL" id="LNAM01000164">
    <property type="protein sequence ID" value="KSV58614.1"/>
    <property type="molecule type" value="Genomic_DNA"/>
</dbReference>
<reference evidence="1 2" key="1">
    <citation type="submission" date="2015-11" db="EMBL/GenBank/DDBJ databases">
        <title>Butyribacter intestini gen. nov., sp. nov., a butyric acid-producing bacterium of the family Lachnospiraceae isolated from the human faeces.</title>
        <authorList>
            <person name="Zou Y."/>
            <person name="Xue W."/>
            <person name="Luo G."/>
            <person name="Lv M."/>
        </authorList>
    </citation>
    <scope>NUCLEOTIDE SEQUENCE [LARGE SCALE GENOMIC DNA]</scope>
    <source>
        <strain evidence="1 2">ACET-33324</strain>
    </source>
</reference>
<protein>
    <submittedName>
        <fullName evidence="1">Uncharacterized protein</fullName>
    </submittedName>
</protein>
<dbReference type="OrthoDB" id="1690999at2"/>
<gene>
    <name evidence="1" type="ORF">ASU35_02080</name>
</gene>
<comment type="caution">
    <text evidence="1">The sequence shown here is derived from an EMBL/GenBank/DDBJ whole genome shotgun (WGS) entry which is preliminary data.</text>
</comment>
<dbReference type="STRING" id="290052.ASU35_02080"/>
<dbReference type="RefSeq" id="WP_058353057.1">
    <property type="nucleotide sequence ID" value="NZ_CABMMD010000164.1"/>
</dbReference>
<evidence type="ECO:0000313" key="2">
    <source>
        <dbReference type="Proteomes" id="UP000054874"/>
    </source>
</evidence>
<dbReference type="Proteomes" id="UP000054874">
    <property type="component" value="Unassembled WGS sequence"/>
</dbReference>
<sequence length="216" mass="24153">MKFKYKKAVVLVSMGTMFIGLVAFSMGAGGSRVSKEINVTGTAVPAVQTTEPEYGLNKSTDEKINLLVQDYFKASVAKDMDSLADLVTNIEYVNEKQLEVKYQYVEDVKNIECYVMDGPETGTYLAYVYSELKLKDIDTLAPGLSRFYIVTGEDGALRVFFGADSSIEEFIERIDRSSEVRELAAKVHTRLEEALSSDEKLQEFNKKLTEKSSKSN</sequence>